<evidence type="ECO:0000313" key="3">
    <source>
        <dbReference type="EMBL" id="GGO47483.1"/>
    </source>
</evidence>
<dbReference type="PANTHER" id="PTHR48207:SF3">
    <property type="entry name" value="SUCCINATE--HYDROXYMETHYLGLUTARATE COA-TRANSFERASE"/>
    <property type="match status" value="1"/>
</dbReference>
<accession>A0ABQ2M6L5</accession>
<dbReference type="SUPFAM" id="SSF89796">
    <property type="entry name" value="CoA-transferase family III (CaiB/BaiF)"/>
    <property type="match status" value="1"/>
</dbReference>
<dbReference type="RefSeq" id="WP_188806476.1">
    <property type="nucleotide sequence ID" value="NZ_BAAAOU010000002.1"/>
</dbReference>
<keyword evidence="1 3" id="KW-0808">Transferase</keyword>
<dbReference type="Gene3D" id="3.30.1540.10">
    <property type="entry name" value="formyl-coa transferase, domain 3"/>
    <property type="match status" value="1"/>
</dbReference>
<feature type="region of interest" description="Disordered" evidence="2">
    <location>
        <begin position="417"/>
        <end position="437"/>
    </location>
</feature>
<name>A0ABQ2M6L5_9MICC</name>
<comment type="caution">
    <text evidence="3">The sequence shown here is derived from an EMBL/GenBank/DDBJ whole genome shotgun (WGS) entry which is preliminary data.</text>
</comment>
<dbReference type="InterPro" id="IPR023606">
    <property type="entry name" value="CoA-Trfase_III_dom_1_sf"/>
</dbReference>
<dbReference type="InterPro" id="IPR050483">
    <property type="entry name" value="CoA-transferase_III_domain"/>
</dbReference>
<reference evidence="4" key="1">
    <citation type="journal article" date="2019" name="Int. J. Syst. Evol. Microbiol.">
        <title>The Global Catalogue of Microorganisms (GCM) 10K type strain sequencing project: providing services to taxonomists for standard genome sequencing and annotation.</title>
        <authorList>
            <consortium name="The Broad Institute Genomics Platform"/>
            <consortium name="The Broad Institute Genome Sequencing Center for Infectious Disease"/>
            <person name="Wu L."/>
            <person name="Ma J."/>
        </authorList>
    </citation>
    <scope>NUCLEOTIDE SEQUENCE [LARGE SCALE GENOMIC DNA]</scope>
    <source>
        <strain evidence="4">CGMCC 1.7064</strain>
    </source>
</reference>
<keyword evidence="4" id="KW-1185">Reference proteome</keyword>
<dbReference type="PANTHER" id="PTHR48207">
    <property type="entry name" value="SUCCINATE--HYDROXYMETHYLGLUTARATE COA-TRANSFERASE"/>
    <property type="match status" value="1"/>
</dbReference>
<dbReference type="InterPro" id="IPR003673">
    <property type="entry name" value="CoA-Trfase_fam_III"/>
</dbReference>
<dbReference type="GO" id="GO:0016740">
    <property type="term" value="F:transferase activity"/>
    <property type="evidence" value="ECO:0007669"/>
    <property type="project" value="UniProtKB-KW"/>
</dbReference>
<protein>
    <submittedName>
        <fullName evidence="3">CoA transferase</fullName>
    </submittedName>
</protein>
<proteinExistence type="predicted"/>
<dbReference type="EMBL" id="BMLQ01000007">
    <property type="protein sequence ID" value="GGO47483.1"/>
    <property type="molecule type" value="Genomic_DNA"/>
</dbReference>
<dbReference type="InterPro" id="IPR044855">
    <property type="entry name" value="CoA-Trfase_III_dom3_sf"/>
</dbReference>
<organism evidence="3 4">
    <name type="scientific">Citricoccus zhacaiensis</name>
    <dbReference type="NCBI Taxonomy" id="489142"/>
    <lineage>
        <taxon>Bacteria</taxon>
        <taxon>Bacillati</taxon>
        <taxon>Actinomycetota</taxon>
        <taxon>Actinomycetes</taxon>
        <taxon>Micrococcales</taxon>
        <taxon>Micrococcaceae</taxon>
        <taxon>Citricoccus</taxon>
    </lineage>
</organism>
<dbReference type="Gene3D" id="3.40.50.10540">
    <property type="entry name" value="Crotonobetainyl-coa:carnitine coa-transferase, domain 1"/>
    <property type="match status" value="1"/>
</dbReference>
<sequence length="437" mass="46765">MSPLPEPQALPISKAPDQETPAPLPLDGVTVVDLSRALAGPYCTALLADLGARVVKVESGTGDPSRQWPPFDGKDSLYFDSTNRNKESIWIDLYSEDGKEVFRTLLSSADVLVENFKLGTLEKMGYSTEDLHNLNPDLVHVSVNAYGQKGPLRDLPGLDQVIQGITGITSVTGPADGDGYRVGLPIVDIASGMVAAFTAVSLLFGRERGNPTRTGATSLYETAVAMSVFQGQKALSTGTTPHRQGNSHPSITPYGSYPTATVPIVLAVSTQRHWTDFCTLIGRTDLLEDPRFVNGQERTEHRDALDREIAASLRSHPAEKWIEDIRGLGIPAGPIRDYGQVMADEHTLALDMIQRTRRPDGRELEILRGPVSLAGYPTPVRSAPPGLSANALSILAGLGIPEADIDRLVAAGVVKAQPDSSPQATPADAALQEVVSR</sequence>
<evidence type="ECO:0000256" key="2">
    <source>
        <dbReference type="SAM" id="MobiDB-lite"/>
    </source>
</evidence>
<dbReference type="Pfam" id="PF02515">
    <property type="entry name" value="CoA_transf_3"/>
    <property type="match status" value="1"/>
</dbReference>
<evidence type="ECO:0000313" key="4">
    <source>
        <dbReference type="Proteomes" id="UP000642509"/>
    </source>
</evidence>
<gene>
    <name evidence="3" type="ORF">GCM10010977_24820</name>
</gene>
<dbReference type="Proteomes" id="UP000642509">
    <property type="component" value="Unassembled WGS sequence"/>
</dbReference>
<evidence type="ECO:0000256" key="1">
    <source>
        <dbReference type="ARBA" id="ARBA00022679"/>
    </source>
</evidence>
<feature type="region of interest" description="Disordered" evidence="2">
    <location>
        <begin position="1"/>
        <end position="24"/>
    </location>
</feature>